<proteinExistence type="predicted"/>
<comment type="caution">
    <text evidence="2">The sequence shown here is derived from an EMBL/GenBank/DDBJ whole genome shotgun (WGS) entry which is preliminary data.</text>
</comment>
<evidence type="ECO:0000313" key="2">
    <source>
        <dbReference type="EMBL" id="MFB8767610.1"/>
    </source>
</evidence>
<dbReference type="Proteomes" id="UP001585053">
    <property type="component" value="Unassembled WGS sequence"/>
</dbReference>
<keyword evidence="3" id="KW-1185">Reference proteome</keyword>
<dbReference type="InterPro" id="IPR007278">
    <property type="entry name" value="DUF397"/>
</dbReference>
<gene>
    <name evidence="2" type="ORF">VSQ78_07820</name>
</gene>
<evidence type="ECO:0000259" key="1">
    <source>
        <dbReference type="Pfam" id="PF04149"/>
    </source>
</evidence>
<feature type="domain" description="DUF397" evidence="1">
    <location>
        <begin position="37"/>
        <end position="86"/>
    </location>
</feature>
<dbReference type="EMBL" id="JAYMRS010000002">
    <property type="protein sequence ID" value="MFB8767610.1"/>
    <property type="molecule type" value="Genomic_DNA"/>
</dbReference>
<organism evidence="2 3">
    <name type="scientific">Nocardiopsis alba</name>
    <dbReference type="NCBI Taxonomy" id="53437"/>
    <lineage>
        <taxon>Bacteria</taxon>
        <taxon>Bacillati</taxon>
        <taxon>Actinomycetota</taxon>
        <taxon>Actinomycetes</taxon>
        <taxon>Streptosporangiales</taxon>
        <taxon>Nocardiopsidaceae</taxon>
        <taxon>Nocardiopsis</taxon>
    </lineage>
</organism>
<accession>A0ABV5DSQ1</accession>
<reference evidence="2 3" key="1">
    <citation type="submission" date="2024-01" db="EMBL/GenBank/DDBJ databases">
        <title>Genome mining of biosynthetic gene clusters to explore secondary metabolites of Streptomyces sp.</title>
        <authorList>
            <person name="Baig A."/>
            <person name="Ajitkumar Shintre N."/>
            <person name="Kumar H."/>
            <person name="Anbarasu A."/>
            <person name="Ramaiah S."/>
        </authorList>
    </citation>
    <scope>NUCLEOTIDE SEQUENCE [LARGE SCALE GENOMIC DNA]</scope>
    <source>
        <strain evidence="2 3">A01</strain>
    </source>
</reference>
<sequence>MQIPPLDQLNFRKSSYSQSEAACVEVAHAQPTPASPWHKASYTNDRGECVEVSEGPITGVRDTKHRELGALFFNASEWQAFLGATRP</sequence>
<evidence type="ECO:0000313" key="3">
    <source>
        <dbReference type="Proteomes" id="UP001585053"/>
    </source>
</evidence>
<dbReference type="Pfam" id="PF04149">
    <property type="entry name" value="DUF397"/>
    <property type="match status" value="1"/>
</dbReference>
<protein>
    <submittedName>
        <fullName evidence="2">DUF397 domain-containing protein</fullName>
    </submittedName>
</protein>
<name>A0ABV5DSQ1_9ACTN</name>